<name>A0ABR9R4D0_9FIRM</name>
<dbReference type="Proteomes" id="UP000768567">
    <property type="component" value="Unassembled WGS sequence"/>
</dbReference>
<keyword evidence="2" id="KW-1185">Reference proteome</keyword>
<dbReference type="EMBL" id="JADCKC010000003">
    <property type="protein sequence ID" value="MBE5038001.1"/>
    <property type="molecule type" value="Genomic_DNA"/>
</dbReference>
<dbReference type="RefSeq" id="WP_193501852.1">
    <property type="nucleotide sequence ID" value="NZ_JADCKC010000003.1"/>
</dbReference>
<evidence type="ECO:0000313" key="1">
    <source>
        <dbReference type="EMBL" id="MBE5038001.1"/>
    </source>
</evidence>
<comment type="caution">
    <text evidence="1">The sequence shown here is derived from an EMBL/GenBank/DDBJ whole genome shotgun (WGS) entry which is preliminary data.</text>
</comment>
<proteinExistence type="predicted"/>
<evidence type="ECO:0008006" key="3">
    <source>
        <dbReference type="Google" id="ProtNLM"/>
    </source>
</evidence>
<protein>
    <recommendedName>
        <fullName evidence="3">N-acetyltransferase domain-containing protein</fullName>
    </recommendedName>
</protein>
<gene>
    <name evidence="1" type="ORF">INF35_09430</name>
</gene>
<sequence>MSDVVYRLARLGEDDAIRDFINGHFDMRLPLINRAELYRHYYVGRGGVPQFAVAEHHGRFLSVAGYILANTSATPDVWVSIWVAEKGHNGVGLELMNALPELTHARVLACNNIRAATCALYHFLGWKAERMNHYYRLANLPSYHLAQFTEKNILPVRSSRILTPVRTAADLIPLGVPASGHTPQKDVWYLRRRYFYYPHFHYYVWAAMEAGRPLAYVVTRIVSAEETGCVPVVRLVDYIGPDEVLPTLGRALDAILRASGAEYMDCYNAGIPAEIWRAAGFCERVPGDGTVIPNYLSPPLRENTEYYYFTNKPDGFVIFKADGDQDRPNLPADE</sequence>
<accession>A0ABR9R4D0</accession>
<organism evidence="1 2">
    <name type="scientific">Gemmiger gallinarum</name>
    <dbReference type="NCBI Taxonomy" id="2779354"/>
    <lineage>
        <taxon>Bacteria</taxon>
        <taxon>Bacillati</taxon>
        <taxon>Bacillota</taxon>
        <taxon>Clostridia</taxon>
        <taxon>Eubacteriales</taxon>
        <taxon>Gemmiger</taxon>
    </lineage>
</organism>
<reference evidence="1 2" key="1">
    <citation type="submission" date="2020-10" db="EMBL/GenBank/DDBJ databases">
        <title>ChiBAC.</title>
        <authorList>
            <person name="Zenner C."/>
            <person name="Hitch T.C.A."/>
            <person name="Clavel T."/>
        </authorList>
    </citation>
    <scope>NUCLEOTIDE SEQUENCE [LARGE SCALE GENOMIC DNA]</scope>
    <source>
        <strain evidence="1 2">DSM 109015</strain>
    </source>
</reference>
<evidence type="ECO:0000313" key="2">
    <source>
        <dbReference type="Proteomes" id="UP000768567"/>
    </source>
</evidence>